<name>A0A162MQB8_9FIRM</name>
<evidence type="ECO:0000256" key="4">
    <source>
        <dbReference type="ARBA" id="ARBA00022692"/>
    </source>
</evidence>
<reference evidence="9 10" key="1">
    <citation type="submission" date="2015-12" db="EMBL/GenBank/DDBJ databases">
        <title>Draft genome of Thermovenabulum gondwanense isolated from a red thermophilic microbial mat colonisisng an outflow channel of a bore well.</title>
        <authorList>
            <person name="Patel B.K."/>
        </authorList>
    </citation>
    <scope>NUCLEOTIDE SEQUENCE [LARGE SCALE GENOMIC DNA]</scope>
    <source>
        <strain evidence="9 10">R270</strain>
    </source>
</reference>
<evidence type="ECO:0000256" key="6">
    <source>
        <dbReference type="ARBA" id="ARBA00023136"/>
    </source>
</evidence>
<dbReference type="InterPro" id="IPR017475">
    <property type="entry name" value="EPS_sugar_tfrase"/>
</dbReference>
<feature type="transmembrane region" description="Helical" evidence="7">
    <location>
        <begin position="103"/>
        <end position="121"/>
    </location>
</feature>
<feature type="transmembrane region" description="Helical" evidence="7">
    <location>
        <begin position="39"/>
        <end position="62"/>
    </location>
</feature>
<keyword evidence="10" id="KW-1185">Reference proteome</keyword>
<proteinExistence type="inferred from homology"/>
<dbReference type="OrthoDB" id="9808602at2"/>
<evidence type="ECO:0000259" key="8">
    <source>
        <dbReference type="Pfam" id="PF02397"/>
    </source>
</evidence>
<dbReference type="EMBL" id="LOHZ01000023">
    <property type="protein sequence ID" value="KYO66932.1"/>
    <property type="molecule type" value="Genomic_DNA"/>
</dbReference>
<keyword evidence="4 7" id="KW-0812">Transmembrane</keyword>
<evidence type="ECO:0000256" key="7">
    <source>
        <dbReference type="SAM" id="Phobius"/>
    </source>
</evidence>
<dbReference type="NCBIfam" id="TIGR03025">
    <property type="entry name" value="EPS_sugtrans"/>
    <property type="match status" value="1"/>
</dbReference>
<evidence type="ECO:0000256" key="1">
    <source>
        <dbReference type="ARBA" id="ARBA00004141"/>
    </source>
</evidence>
<comment type="caution">
    <text evidence="9">The sequence shown here is derived from an EMBL/GenBank/DDBJ whole genome shotgun (WGS) entry which is preliminary data.</text>
</comment>
<dbReference type="EC" id="2.7.8.40" evidence="9"/>
<evidence type="ECO:0000313" key="9">
    <source>
        <dbReference type="EMBL" id="KYO66932.1"/>
    </source>
</evidence>
<keyword evidence="3 9" id="KW-0808">Transferase</keyword>
<evidence type="ECO:0000256" key="2">
    <source>
        <dbReference type="ARBA" id="ARBA00006464"/>
    </source>
</evidence>
<feature type="transmembrane region" description="Helical" evidence="7">
    <location>
        <begin position="253"/>
        <end position="277"/>
    </location>
</feature>
<comment type="similarity">
    <text evidence="2">Belongs to the bacterial sugar transferase family.</text>
</comment>
<dbReference type="Pfam" id="PF02397">
    <property type="entry name" value="Bac_transf"/>
    <property type="match status" value="1"/>
</dbReference>
<feature type="domain" description="Bacterial sugar transferase" evidence="8">
    <location>
        <begin position="251"/>
        <end position="431"/>
    </location>
</feature>
<dbReference type="Proteomes" id="UP000075737">
    <property type="component" value="Unassembled WGS sequence"/>
</dbReference>
<dbReference type="GO" id="GO:0016020">
    <property type="term" value="C:membrane"/>
    <property type="evidence" value="ECO:0007669"/>
    <property type="project" value="UniProtKB-SubCell"/>
</dbReference>
<gene>
    <name evidence="9" type="primary">wecA</name>
    <name evidence="9" type="ORF">ATZ99_07490</name>
</gene>
<sequence>MSKSLVRKIIYYLNVTLDITLIFSSYIIIFSLFKYKFTIVNYSAFLKVIPVILVSGFAIFYTYDLFNLERKKGIEIFVSLFISLIIVNIVGMASSYFLHAFAFPRSVFAFGFFLQLFTIFVEKIVIQRILKKLNCSEKAILLSKEEEAKKLLNSLLKIDESWIDCRYAATGDNMGPISDLIKDADAILMDSRNMFNYREEITKAAFEGKKIIVIPGIYELLLSKSKITNYDDVITFEIPGWNMSNGMKIVKRFIDILSSIAVLIITSPLILLSAVAIKLTSEGPVLFVQERVGEKGRVFKLYKFRTMIKDAEKYTGPVIAKADDPRITKVGKILRALRIDELPQLINVLKGDMSLIGPRPERPEFVEKFSKENPFYKYRHLLKPGITGLAQVLGNYDTEFENKLRLDLYYILNYSLMLDLKIIFLTIKTVLLGEGVVKKEVKDIEKKLNEIMISYEAASYKD</sequence>
<dbReference type="InterPro" id="IPR003362">
    <property type="entry name" value="Bact_transf"/>
</dbReference>
<feature type="transmembrane region" description="Helical" evidence="7">
    <location>
        <begin position="74"/>
        <end position="97"/>
    </location>
</feature>
<organism evidence="9 10">
    <name type="scientific">Thermovenabulum gondwanense</name>
    <dbReference type="NCBI Taxonomy" id="520767"/>
    <lineage>
        <taxon>Bacteria</taxon>
        <taxon>Bacillati</taxon>
        <taxon>Bacillota</taxon>
        <taxon>Clostridia</taxon>
        <taxon>Thermosediminibacterales</taxon>
        <taxon>Thermosediminibacteraceae</taxon>
        <taxon>Thermovenabulum</taxon>
    </lineage>
</organism>
<keyword evidence="5 7" id="KW-1133">Transmembrane helix</keyword>
<dbReference type="GO" id="GO:0016780">
    <property type="term" value="F:phosphotransferase activity, for other substituted phosphate groups"/>
    <property type="evidence" value="ECO:0007669"/>
    <property type="project" value="TreeGrafter"/>
</dbReference>
<accession>A0A162MQB8</accession>
<protein>
    <submittedName>
        <fullName evidence="9">UDP-N-acetylgalactosamine-undecaprenyl-phosphate N-acetylgalactosaminephosphotransferase</fullName>
        <ecNumber evidence="9">2.7.8.40</ecNumber>
    </submittedName>
</protein>
<keyword evidence="6 7" id="KW-0472">Membrane</keyword>
<dbReference type="RefSeq" id="WP_068747907.1">
    <property type="nucleotide sequence ID" value="NZ_LOHZ01000023.1"/>
</dbReference>
<dbReference type="AlphaFoldDB" id="A0A162MQB8"/>
<evidence type="ECO:0000256" key="5">
    <source>
        <dbReference type="ARBA" id="ARBA00022989"/>
    </source>
</evidence>
<dbReference type="PANTHER" id="PTHR30576">
    <property type="entry name" value="COLANIC BIOSYNTHESIS UDP-GLUCOSE LIPID CARRIER TRANSFERASE"/>
    <property type="match status" value="1"/>
</dbReference>
<evidence type="ECO:0000313" key="10">
    <source>
        <dbReference type="Proteomes" id="UP000075737"/>
    </source>
</evidence>
<feature type="transmembrane region" description="Helical" evidence="7">
    <location>
        <begin position="12"/>
        <end position="33"/>
    </location>
</feature>
<dbReference type="PANTHER" id="PTHR30576:SF0">
    <property type="entry name" value="UNDECAPRENYL-PHOSPHATE N-ACETYLGALACTOSAMINYL 1-PHOSPHATE TRANSFERASE-RELATED"/>
    <property type="match status" value="1"/>
</dbReference>
<dbReference type="STRING" id="520767.ATZ99_07490"/>
<evidence type="ECO:0000256" key="3">
    <source>
        <dbReference type="ARBA" id="ARBA00022679"/>
    </source>
</evidence>
<comment type="subcellular location">
    <subcellularLocation>
        <location evidence="1">Membrane</location>
        <topology evidence="1">Multi-pass membrane protein</topology>
    </subcellularLocation>
</comment>